<evidence type="ECO:0000259" key="5">
    <source>
        <dbReference type="Pfam" id="PF00884"/>
    </source>
</evidence>
<evidence type="ECO:0000313" key="7">
    <source>
        <dbReference type="Proteomes" id="UP001589619"/>
    </source>
</evidence>
<dbReference type="PANTHER" id="PTHR42693:SF33">
    <property type="entry name" value="ARYLSULFATASE"/>
    <property type="match status" value="1"/>
</dbReference>
<dbReference type="InterPro" id="IPR050738">
    <property type="entry name" value="Sulfatase"/>
</dbReference>
<dbReference type="Gene3D" id="3.40.720.10">
    <property type="entry name" value="Alkaline Phosphatase, subunit A"/>
    <property type="match status" value="1"/>
</dbReference>
<proteinExistence type="inferred from homology"/>
<feature type="domain" description="Sulfatase N-terminal" evidence="5">
    <location>
        <begin position="18"/>
        <end position="351"/>
    </location>
</feature>
<dbReference type="InterPro" id="IPR000917">
    <property type="entry name" value="Sulfatase_N"/>
</dbReference>
<dbReference type="PROSITE" id="PS00149">
    <property type="entry name" value="SULFATASE_2"/>
    <property type="match status" value="1"/>
</dbReference>
<keyword evidence="4" id="KW-0106">Calcium</keyword>
<name>A0ABV5VWJ6_9BACL</name>
<protein>
    <submittedName>
        <fullName evidence="6">Sulfatase</fullName>
    </submittedName>
</protein>
<dbReference type="InterPro" id="IPR017850">
    <property type="entry name" value="Alkaline_phosphatase_core_sf"/>
</dbReference>
<comment type="similarity">
    <text evidence="1">Belongs to the sulfatase family.</text>
</comment>
<dbReference type="Proteomes" id="UP001589619">
    <property type="component" value="Unassembled WGS sequence"/>
</dbReference>
<evidence type="ECO:0000256" key="2">
    <source>
        <dbReference type="ARBA" id="ARBA00022723"/>
    </source>
</evidence>
<dbReference type="PANTHER" id="PTHR42693">
    <property type="entry name" value="ARYLSULFATASE FAMILY MEMBER"/>
    <property type="match status" value="1"/>
</dbReference>
<dbReference type="InterPro" id="IPR024607">
    <property type="entry name" value="Sulfatase_CS"/>
</dbReference>
<dbReference type="RefSeq" id="WP_344903559.1">
    <property type="nucleotide sequence ID" value="NZ_BAAAYO010000001.1"/>
</dbReference>
<keyword evidence="3" id="KW-0378">Hydrolase</keyword>
<evidence type="ECO:0000256" key="1">
    <source>
        <dbReference type="ARBA" id="ARBA00008779"/>
    </source>
</evidence>
<evidence type="ECO:0000256" key="4">
    <source>
        <dbReference type="ARBA" id="ARBA00022837"/>
    </source>
</evidence>
<reference evidence="6 7" key="1">
    <citation type="submission" date="2024-09" db="EMBL/GenBank/DDBJ databases">
        <authorList>
            <person name="Sun Q."/>
            <person name="Mori K."/>
        </authorList>
    </citation>
    <scope>NUCLEOTIDE SEQUENCE [LARGE SCALE GENOMIC DNA]</scope>
    <source>
        <strain evidence="6 7">JCM 12520</strain>
    </source>
</reference>
<sequence>MQTGVETERQGTLGGERPNVLWILCDQMRAQATSIYGDSNVSTPEIDRLAKEGVRFVGAVSGTPWCTPFRGALLTGQYPHQSGVLGNYYPLPAEAKTIAHQFRDHGYRTCWIGKWHLAGRGTDAAELPPELRRDSRRFVPPERRGGFEHWFAYENNNKPYDCWVHTHESASGEAYRLSGYETDSLTDLAIDWIEKQTRGQDGNEKPFFAALSVQPPHSPYDLPPGAQGARTPDSIRFRPNVPGVDWVREQAARELVGYYAAIERLDWNVGRIRRALERLGIDKKTYIVFFSDHGDMHGSHGQFRKSCPWEEAVRIPFIIGGPPDMSGAASIADDPLNHVDIAPTTLGLCGIPKPNWMVGSDYSGNATGVKPATPPPDSAYLSLVVPSGVRDGLDRPFRGIVTRDGWKYVALERQPWLLFRLTDDPYEQVNLAHVRRYHPFREPLHRRLAQWIEETGDRFALE</sequence>
<dbReference type="EMBL" id="JBHMAG010000012">
    <property type="protein sequence ID" value="MFB9752689.1"/>
    <property type="molecule type" value="Genomic_DNA"/>
</dbReference>
<organism evidence="6 7">
    <name type="scientific">Paenibacillus hodogayensis</name>
    <dbReference type="NCBI Taxonomy" id="279208"/>
    <lineage>
        <taxon>Bacteria</taxon>
        <taxon>Bacillati</taxon>
        <taxon>Bacillota</taxon>
        <taxon>Bacilli</taxon>
        <taxon>Bacillales</taxon>
        <taxon>Paenibacillaceae</taxon>
        <taxon>Paenibacillus</taxon>
    </lineage>
</organism>
<gene>
    <name evidence="6" type="ORF">ACFFNY_14075</name>
</gene>
<dbReference type="CDD" id="cd16034">
    <property type="entry name" value="sulfatase_like"/>
    <property type="match status" value="1"/>
</dbReference>
<keyword evidence="7" id="KW-1185">Reference proteome</keyword>
<evidence type="ECO:0000256" key="3">
    <source>
        <dbReference type="ARBA" id="ARBA00022801"/>
    </source>
</evidence>
<dbReference type="SUPFAM" id="SSF53649">
    <property type="entry name" value="Alkaline phosphatase-like"/>
    <property type="match status" value="1"/>
</dbReference>
<keyword evidence="2" id="KW-0479">Metal-binding</keyword>
<dbReference type="Pfam" id="PF00884">
    <property type="entry name" value="Sulfatase"/>
    <property type="match status" value="1"/>
</dbReference>
<comment type="caution">
    <text evidence="6">The sequence shown here is derived from an EMBL/GenBank/DDBJ whole genome shotgun (WGS) entry which is preliminary data.</text>
</comment>
<accession>A0ABV5VWJ6</accession>
<evidence type="ECO:0000313" key="6">
    <source>
        <dbReference type="EMBL" id="MFB9752689.1"/>
    </source>
</evidence>